<feature type="domain" description="N-acetyltransferase" evidence="3">
    <location>
        <begin position="10"/>
        <end position="173"/>
    </location>
</feature>
<dbReference type="Pfam" id="PF13508">
    <property type="entry name" value="Acetyltransf_7"/>
    <property type="match status" value="1"/>
</dbReference>
<name>A0ABQ1KQY2_9RHOB</name>
<keyword evidence="2" id="KW-0012">Acyltransferase</keyword>
<reference evidence="5" key="1">
    <citation type="journal article" date="2019" name="Int. J. Syst. Evol. Microbiol.">
        <title>The Global Catalogue of Microorganisms (GCM) 10K type strain sequencing project: providing services to taxonomists for standard genome sequencing and annotation.</title>
        <authorList>
            <consortium name="The Broad Institute Genomics Platform"/>
            <consortium name="The Broad Institute Genome Sequencing Center for Infectious Disease"/>
            <person name="Wu L."/>
            <person name="Ma J."/>
        </authorList>
    </citation>
    <scope>NUCLEOTIDE SEQUENCE [LARGE SCALE GENOMIC DNA]</scope>
    <source>
        <strain evidence="5">CGMCC 1.12478</strain>
    </source>
</reference>
<dbReference type="PANTHER" id="PTHR43877:SF1">
    <property type="entry name" value="ACETYLTRANSFERASE"/>
    <property type="match status" value="1"/>
</dbReference>
<evidence type="ECO:0000313" key="4">
    <source>
        <dbReference type="EMBL" id="GGC05057.1"/>
    </source>
</evidence>
<evidence type="ECO:0000313" key="5">
    <source>
        <dbReference type="Proteomes" id="UP000645462"/>
    </source>
</evidence>
<dbReference type="InterPro" id="IPR000182">
    <property type="entry name" value="GNAT_dom"/>
</dbReference>
<dbReference type="Proteomes" id="UP000645462">
    <property type="component" value="Unassembled WGS sequence"/>
</dbReference>
<dbReference type="PROSITE" id="PS51186">
    <property type="entry name" value="GNAT"/>
    <property type="match status" value="1"/>
</dbReference>
<dbReference type="EMBL" id="BMFC01000004">
    <property type="protein sequence ID" value="GGC05057.1"/>
    <property type="molecule type" value="Genomic_DNA"/>
</dbReference>
<keyword evidence="1" id="KW-0808">Transferase</keyword>
<evidence type="ECO:0000259" key="3">
    <source>
        <dbReference type="PROSITE" id="PS51186"/>
    </source>
</evidence>
<organism evidence="4 5">
    <name type="scientific">Marivita lacus</name>
    <dbReference type="NCBI Taxonomy" id="1323742"/>
    <lineage>
        <taxon>Bacteria</taxon>
        <taxon>Pseudomonadati</taxon>
        <taxon>Pseudomonadota</taxon>
        <taxon>Alphaproteobacteria</taxon>
        <taxon>Rhodobacterales</taxon>
        <taxon>Roseobacteraceae</taxon>
        <taxon>Marivita</taxon>
    </lineage>
</organism>
<gene>
    <name evidence="4" type="ORF">GCM10011363_22190</name>
</gene>
<comment type="caution">
    <text evidence="4">The sequence shown here is derived from an EMBL/GenBank/DDBJ whole genome shotgun (WGS) entry which is preliminary data.</text>
</comment>
<dbReference type="InterPro" id="IPR016181">
    <property type="entry name" value="Acyl_CoA_acyltransferase"/>
</dbReference>
<dbReference type="Gene3D" id="3.40.630.30">
    <property type="match status" value="1"/>
</dbReference>
<dbReference type="PANTHER" id="PTHR43877">
    <property type="entry name" value="AMINOALKYLPHOSPHONATE N-ACETYLTRANSFERASE-RELATED-RELATED"/>
    <property type="match status" value="1"/>
</dbReference>
<accession>A0ABQ1KQY2</accession>
<dbReference type="InterPro" id="IPR050832">
    <property type="entry name" value="Bact_Acetyltransf"/>
</dbReference>
<evidence type="ECO:0000256" key="2">
    <source>
        <dbReference type="ARBA" id="ARBA00023315"/>
    </source>
</evidence>
<evidence type="ECO:0000256" key="1">
    <source>
        <dbReference type="ARBA" id="ARBA00022679"/>
    </source>
</evidence>
<protein>
    <submittedName>
        <fullName evidence="4">N-acetyltransferase</fullName>
    </submittedName>
</protein>
<dbReference type="CDD" id="cd04301">
    <property type="entry name" value="NAT_SF"/>
    <property type="match status" value="1"/>
</dbReference>
<dbReference type="SUPFAM" id="SSF55729">
    <property type="entry name" value="Acyl-CoA N-acyltransferases (Nat)"/>
    <property type="match status" value="1"/>
</dbReference>
<keyword evidence="5" id="KW-1185">Reference proteome</keyword>
<proteinExistence type="predicted"/>
<sequence>MEGHMAGNTLTLRPADASDFEALDRLFGQSYPALLKDDYPPSVLVTAVPLISRAQPALIASGSFFVVCDGQEIVGAGGWTMQAPGGRPGARGIGHIRHVVTDHRRTRQGIGRSLMEHIALHALASGMSQLHCQSTRTAVPFYEAMGFEARGDIVVPLRPGIDFPAVFLQRILA</sequence>